<dbReference type="GO" id="GO:0004081">
    <property type="term" value="F:bis(5'-nucleosyl)-tetraphosphatase (asymmetrical) activity"/>
    <property type="evidence" value="ECO:0007669"/>
    <property type="project" value="TreeGrafter"/>
</dbReference>
<dbReference type="PANTHER" id="PTHR21340:SF7">
    <property type="entry name" value="NUDIX HYDROLASE DOMAIN-CONTAINING PROTEIN"/>
    <property type="match status" value="1"/>
</dbReference>
<comment type="similarity">
    <text evidence="1 3">Belongs to the Nudix hydrolase family.</text>
</comment>
<evidence type="ECO:0000313" key="5">
    <source>
        <dbReference type="EMBL" id="NYD86298.1"/>
    </source>
</evidence>
<dbReference type="PROSITE" id="PS51462">
    <property type="entry name" value="NUDIX"/>
    <property type="match status" value="1"/>
</dbReference>
<reference evidence="5 6" key="1">
    <citation type="submission" date="2020-07" db="EMBL/GenBank/DDBJ databases">
        <title>Sequencing the genomes of 1000 actinobacteria strains.</title>
        <authorList>
            <person name="Klenk H.-P."/>
        </authorList>
    </citation>
    <scope>NUCLEOTIDE SEQUENCE [LARGE SCALE GENOMIC DNA]</scope>
    <source>
        <strain evidence="5 6">DSM 24482</strain>
    </source>
</reference>
<feature type="domain" description="Nudix hydrolase" evidence="4">
    <location>
        <begin position="1"/>
        <end position="162"/>
    </location>
</feature>
<evidence type="ECO:0000256" key="1">
    <source>
        <dbReference type="ARBA" id="ARBA00005582"/>
    </source>
</evidence>
<dbReference type="InterPro" id="IPR020084">
    <property type="entry name" value="NUDIX_hydrolase_CS"/>
</dbReference>
<evidence type="ECO:0000256" key="2">
    <source>
        <dbReference type="ARBA" id="ARBA00022801"/>
    </source>
</evidence>
<dbReference type="Proteomes" id="UP000577956">
    <property type="component" value="Unassembled WGS sequence"/>
</dbReference>
<protein>
    <submittedName>
        <fullName evidence="5">Putative NUDIX family NTP pyrophosphohydrolase</fullName>
    </submittedName>
</protein>
<dbReference type="InterPro" id="IPR020476">
    <property type="entry name" value="Nudix_hydrolase"/>
</dbReference>
<evidence type="ECO:0000256" key="3">
    <source>
        <dbReference type="RuleBase" id="RU003476"/>
    </source>
</evidence>
<dbReference type="AlphaFoldDB" id="A0A7Y9JX44"/>
<dbReference type="InterPro" id="IPR051325">
    <property type="entry name" value="Nudix_hydrolase_domain"/>
</dbReference>
<dbReference type="RefSeq" id="WP_275406402.1">
    <property type="nucleotide sequence ID" value="NZ_BAABFI010000001.1"/>
</dbReference>
<dbReference type="InterPro" id="IPR015797">
    <property type="entry name" value="NUDIX_hydrolase-like_dom_sf"/>
</dbReference>
<accession>A0A7Y9JX44</accession>
<dbReference type="Pfam" id="PF00293">
    <property type="entry name" value="NUDIX"/>
    <property type="match status" value="1"/>
</dbReference>
<dbReference type="SUPFAM" id="SSF55811">
    <property type="entry name" value="Nudix"/>
    <property type="match status" value="1"/>
</dbReference>
<keyword evidence="2 3" id="KW-0378">Hydrolase</keyword>
<proteinExistence type="inferred from homology"/>
<name>A0A7Y9JX44_9CELL</name>
<sequence length="166" mass="17704">MPPTSAGLLLHHRGPAPRMLLAHTGGPFWARKDARAWSVPKGLVEPGESHEEAARREFVEEIGVPVPAGPLVELGAFRYTSGKTVVVLALEVPAELVGSAADPACEDLAQRPGVSTVEVTWPPRSGRVVVVPEVDRAVWWGYAEAREKLVAGQVPVVDALAAVIDR</sequence>
<evidence type="ECO:0000259" key="4">
    <source>
        <dbReference type="PROSITE" id="PS51462"/>
    </source>
</evidence>
<dbReference type="InterPro" id="IPR000086">
    <property type="entry name" value="NUDIX_hydrolase_dom"/>
</dbReference>
<dbReference type="PRINTS" id="PR00502">
    <property type="entry name" value="NUDIXFAMILY"/>
</dbReference>
<organism evidence="5 6">
    <name type="scientific">Cellulomonas oligotrophica</name>
    <dbReference type="NCBI Taxonomy" id="931536"/>
    <lineage>
        <taxon>Bacteria</taxon>
        <taxon>Bacillati</taxon>
        <taxon>Actinomycetota</taxon>
        <taxon>Actinomycetes</taxon>
        <taxon>Micrococcales</taxon>
        <taxon>Cellulomonadaceae</taxon>
        <taxon>Cellulomonas</taxon>
    </lineage>
</organism>
<dbReference type="GO" id="GO:0006754">
    <property type="term" value="P:ATP biosynthetic process"/>
    <property type="evidence" value="ECO:0007669"/>
    <property type="project" value="TreeGrafter"/>
</dbReference>
<evidence type="ECO:0000313" key="6">
    <source>
        <dbReference type="Proteomes" id="UP000577956"/>
    </source>
</evidence>
<comment type="caution">
    <text evidence="5">The sequence shown here is derived from an EMBL/GenBank/DDBJ whole genome shotgun (WGS) entry which is preliminary data.</text>
</comment>
<dbReference type="PROSITE" id="PS00893">
    <property type="entry name" value="NUDIX_BOX"/>
    <property type="match status" value="1"/>
</dbReference>
<gene>
    <name evidence="5" type="ORF">BKA21_001847</name>
</gene>
<dbReference type="GO" id="GO:0006167">
    <property type="term" value="P:AMP biosynthetic process"/>
    <property type="evidence" value="ECO:0007669"/>
    <property type="project" value="TreeGrafter"/>
</dbReference>
<dbReference type="Gene3D" id="3.90.79.10">
    <property type="entry name" value="Nucleoside Triphosphate Pyrophosphohydrolase"/>
    <property type="match status" value="1"/>
</dbReference>
<dbReference type="PANTHER" id="PTHR21340">
    <property type="entry name" value="DIADENOSINE 5,5-P1,P4-TETRAPHOSPHATE PYROPHOSPHOHYDROLASE MUTT"/>
    <property type="match status" value="1"/>
</dbReference>
<dbReference type="EMBL" id="JACCBK010000001">
    <property type="protein sequence ID" value="NYD86298.1"/>
    <property type="molecule type" value="Genomic_DNA"/>
</dbReference>